<dbReference type="Proteomes" id="UP000260025">
    <property type="component" value="Unassembled WGS sequence"/>
</dbReference>
<organism evidence="1 2">
    <name type="scientific">Clostridium innocuum</name>
    <dbReference type="NCBI Taxonomy" id="1522"/>
    <lineage>
        <taxon>Bacteria</taxon>
        <taxon>Bacillati</taxon>
        <taxon>Bacillota</taxon>
        <taxon>Clostridia</taxon>
        <taxon>Eubacteriales</taxon>
        <taxon>Clostridiaceae</taxon>
        <taxon>Clostridium</taxon>
    </lineage>
</organism>
<evidence type="ECO:0000313" key="2">
    <source>
        <dbReference type="Proteomes" id="UP000260025"/>
    </source>
</evidence>
<dbReference type="AlphaFoldDB" id="A0A3E2VXW8"/>
<name>A0A3E2VXW8_CLOIN</name>
<accession>A0A3E2VXW8</accession>
<sequence length="87" mass="9611">MLQESNRRKRIANAGRCPIHQDPAALFFFASLWGFFGNRDFVIISIAVLLHADGIKPKSKKAGSTIAARSAVYSRERGAYELTNDGN</sequence>
<gene>
    <name evidence="1" type="ORF">DXA38_08230</name>
</gene>
<dbReference type="RefSeq" id="WP_117442763.1">
    <property type="nucleotide sequence ID" value="NZ_JAJFEN010000026.1"/>
</dbReference>
<comment type="caution">
    <text evidence="1">The sequence shown here is derived from an EMBL/GenBank/DDBJ whole genome shotgun (WGS) entry which is preliminary data.</text>
</comment>
<evidence type="ECO:0000313" key="1">
    <source>
        <dbReference type="EMBL" id="RGC16301.1"/>
    </source>
</evidence>
<proteinExistence type="predicted"/>
<protein>
    <submittedName>
        <fullName evidence="1">Uncharacterized protein</fullName>
    </submittedName>
</protein>
<dbReference type="EMBL" id="QVEV01000009">
    <property type="protein sequence ID" value="RGC16301.1"/>
    <property type="molecule type" value="Genomic_DNA"/>
</dbReference>
<reference evidence="1 2" key="1">
    <citation type="submission" date="2018-08" db="EMBL/GenBank/DDBJ databases">
        <title>A genome reference for cultivated species of the human gut microbiota.</title>
        <authorList>
            <person name="Zou Y."/>
            <person name="Xue W."/>
            <person name="Luo G."/>
        </authorList>
    </citation>
    <scope>NUCLEOTIDE SEQUENCE [LARGE SCALE GENOMIC DNA]</scope>
    <source>
        <strain evidence="1 2">OF01-2LB</strain>
    </source>
</reference>